<dbReference type="PANTHER" id="PTHR30472:SF64">
    <property type="entry name" value="IRON(3+)-HYDROXAMATE IMPORT SYSTEM PERMEASE PROTEIN FHUG"/>
    <property type="match status" value="1"/>
</dbReference>
<keyword evidence="6 8" id="KW-1133">Transmembrane helix</keyword>
<dbReference type="InterPro" id="IPR000522">
    <property type="entry name" value="ABC_transptr_permease_BtuC"/>
</dbReference>
<dbReference type="Pfam" id="PF01032">
    <property type="entry name" value="FecCD"/>
    <property type="match status" value="1"/>
</dbReference>
<evidence type="ECO:0000256" key="6">
    <source>
        <dbReference type="ARBA" id="ARBA00022989"/>
    </source>
</evidence>
<dbReference type="CDD" id="cd06550">
    <property type="entry name" value="TM_ABC_iron-siderophores_like"/>
    <property type="match status" value="1"/>
</dbReference>
<evidence type="ECO:0000256" key="2">
    <source>
        <dbReference type="ARBA" id="ARBA00007935"/>
    </source>
</evidence>
<feature type="transmembrane region" description="Helical" evidence="8">
    <location>
        <begin position="324"/>
        <end position="343"/>
    </location>
</feature>
<keyword evidence="5 8" id="KW-0812">Transmembrane</keyword>
<feature type="transmembrane region" description="Helical" evidence="8">
    <location>
        <begin position="195"/>
        <end position="222"/>
    </location>
</feature>
<comment type="similarity">
    <text evidence="2">Belongs to the binding-protein-dependent transport system permease family. FecCD subfamily.</text>
</comment>
<dbReference type="FunFam" id="1.10.3470.10:FF:000001">
    <property type="entry name" value="Vitamin B12 ABC transporter permease BtuC"/>
    <property type="match status" value="1"/>
</dbReference>
<dbReference type="GO" id="GO:0033214">
    <property type="term" value="P:siderophore-iron import into cell"/>
    <property type="evidence" value="ECO:0007669"/>
    <property type="project" value="TreeGrafter"/>
</dbReference>
<reference evidence="10" key="1">
    <citation type="submission" date="2016-10" db="EMBL/GenBank/DDBJ databases">
        <authorList>
            <person name="Varghese N."/>
            <person name="Submissions S."/>
        </authorList>
    </citation>
    <scope>NUCLEOTIDE SEQUENCE [LARGE SCALE GENOMIC DNA]</scope>
    <source>
        <strain evidence="10">DSM 19181</strain>
    </source>
</reference>
<proteinExistence type="inferred from homology"/>
<dbReference type="InterPro" id="IPR037294">
    <property type="entry name" value="ABC_BtuC-like"/>
</dbReference>
<dbReference type="STRING" id="426701.SAMN04488098_101146"/>
<evidence type="ECO:0000256" key="5">
    <source>
        <dbReference type="ARBA" id="ARBA00022692"/>
    </source>
</evidence>
<feature type="transmembrane region" description="Helical" evidence="8">
    <location>
        <begin position="20"/>
        <end position="43"/>
    </location>
</feature>
<evidence type="ECO:0000313" key="10">
    <source>
        <dbReference type="Proteomes" id="UP000199433"/>
    </source>
</evidence>
<feature type="transmembrane region" description="Helical" evidence="8">
    <location>
        <begin position="134"/>
        <end position="156"/>
    </location>
</feature>
<organism evidence="9 10">
    <name type="scientific">Alkalibacterium thalassium</name>
    <dbReference type="NCBI Taxonomy" id="426701"/>
    <lineage>
        <taxon>Bacteria</taxon>
        <taxon>Bacillati</taxon>
        <taxon>Bacillota</taxon>
        <taxon>Bacilli</taxon>
        <taxon>Lactobacillales</taxon>
        <taxon>Carnobacteriaceae</taxon>
        <taxon>Alkalibacterium</taxon>
    </lineage>
</organism>
<gene>
    <name evidence="9" type="ORF">SAMN04488098_101146</name>
</gene>
<dbReference type="SUPFAM" id="SSF81345">
    <property type="entry name" value="ABC transporter involved in vitamin B12 uptake, BtuC"/>
    <property type="match status" value="1"/>
</dbReference>
<dbReference type="EMBL" id="FNFK01000011">
    <property type="protein sequence ID" value="SDK07292.1"/>
    <property type="molecule type" value="Genomic_DNA"/>
</dbReference>
<evidence type="ECO:0000256" key="7">
    <source>
        <dbReference type="ARBA" id="ARBA00023136"/>
    </source>
</evidence>
<protein>
    <submittedName>
        <fullName evidence="9">Iron complex transport system permease protein</fullName>
    </submittedName>
</protein>
<name>A0A1G8YWQ8_9LACT</name>
<feature type="transmembrane region" description="Helical" evidence="8">
    <location>
        <begin position="102"/>
        <end position="122"/>
    </location>
</feature>
<feature type="transmembrane region" description="Helical" evidence="8">
    <location>
        <begin position="259"/>
        <end position="284"/>
    </location>
</feature>
<feature type="transmembrane region" description="Helical" evidence="8">
    <location>
        <begin position="73"/>
        <end position="90"/>
    </location>
</feature>
<keyword evidence="10" id="KW-1185">Reference proteome</keyword>
<keyword evidence="3" id="KW-0813">Transport</keyword>
<dbReference type="Gene3D" id="1.10.3470.10">
    <property type="entry name" value="ABC transporter involved in vitamin B12 uptake, BtuC"/>
    <property type="match status" value="1"/>
</dbReference>
<dbReference type="GO" id="GO:0022857">
    <property type="term" value="F:transmembrane transporter activity"/>
    <property type="evidence" value="ECO:0007669"/>
    <property type="project" value="InterPro"/>
</dbReference>
<accession>A0A1G8YWQ8</accession>
<keyword evidence="4" id="KW-1003">Cell membrane</keyword>
<feature type="transmembrane region" description="Helical" evidence="8">
    <location>
        <begin position="296"/>
        <end position="318"/>
    </location>
</feature>
<dbReference type="AlphaFoldDB" id="A0A1G8YWQ8"/>
<sequence length="347" mass="37034">MERSKQSSHYKDKAFKRSTWLLLFLICLLGVLVMVSLASGYMALTPTEIWLTVTGAGTASHELLLYQFRLPRIVLAVLVGTGMATAGAIFQGVTQNGLADPGIIGIHSGSGFFAVLYLYLLTLNQDQPPVWLNAGLPFAAFIGGISAAVLIYVLAWKEGVTPIRLILVGIGVNAGFSAALLLVQLRMSESDFNRALIWLSGSIWNASWAAVLRLLPWILIFIPLSLYKARVLSVMQLGEEMAVGLGTAIEKERIKLLTIGVALSAASVSAAGGIAFVGLIAPHLARRLVGGKFQRLIPVSAVTGAILIVLSDTLARTILAPSEIPVGLIVSVIGAPYFIYLLITIKD</sequence>
<dbReference type="Proteomes" id="UP000199433">
    <property type="component" value="Unassembled WGS sequence"/>
</dbReference>
<evidence type="ECO:0000256" key="8">
    <source>
        <dbReference type="SAM" id="Phobius"/>
    </source>
</evidence>
<dbReference type="OrthoDB" id="9811721at2"/>
<evidence type="ECO:0000256" key="1">
    <source>
        <dbReference type="ARBA" id="ARBA00004651"/>
    </source>
</evidence>
<feature type="transmembrane region" description="Helical" evidence="8">
    <location>
        <begin position="162"/>
        <end position="183"/>
    </location>
</feature>
<dbReference type="RefSeq" id="WP_091265939.1">
    <property type="nucleotide sequence ID" value="NZ_FNFK01000011.1"/>
</dbReference>
<evidence type="ECO:0000256" key="4">
    <source>
        <dbReference type="ARBA" id="ARBA00022475"/>
    </source>
</evidence>
<evidence type="ECO:0000256" key="3">
    <source>
        <dbReference type="ARBA" id="ARBA00022448"/>
    </source>
</evidence>
<keyword evidence="7 8" id="KW-0472">Membrane</keyword>
<evidence type="ECO:0000313" key="9">
    <source>
        <dbReference type="EMBL" id="SDK07292.1"/>
    </source>
</evidence>
<dbReference type="GO" id="GO:0005886">
    <property type="term" value="C:plasma membrane"/>
    <property type="evidence" value="ECO:0007669"/>
    <property type="project" value="UniProtKB-SubCell"/>
</dbReference>
<comment type="subcellular location">
    <subcellularLocation>
        <location evidence="1">Cell membrane</location>
        <topology evidence="1">Multi-pass membrane protein</topology>
    </subcellularLocation>
</comment>
<dbReference type="PANTHER" id="PTHR30472">
    <property type="entry name" value="FERRIC ENTEROBACTIN TRANSPORT SYSTEM PERMEASE PROTEIN"/>
    <property type="match status" value="1"/>
</dbReference>